<sequence length="107" mass="10650">MYSLGDDSTFQIDANLGAATAVLEMLVRSRSGLGGLLPALPALPAAWPSGSARGLRVRGGFTADLDSCAGHVTAATPHSTGGTTGTVRADGWARTVTITPGGSVAVL</sequence>
<dbReference type="Proteomes" id="UP001596157">
    <property type="component" value="Unassembled WGS sequence"/>
</dbReference>
<dbReference type="Pfam" id="PF21307">
    <property type="entry name" value="Glyco_hydro_95_C"/>
    <property type="match status" value="1"/>
</dbReference>
<dbReference type="EMBL" id="JBHSKF010000002">
    <property type="protein sequence ID" value="MFC5286342.1"/>
    <property type="molecule type" value="Genomic_DNA"/>
</dbReference>
<dbReference type="SUPFAM" id="SSF48208">
    <property type="entry name" value="Six-hairpin glycosidases"/>
    <property type="match status" value="1"/>
</dbReference>
<protein>
    <submittedName>
        <fullName evidence="2">Glycoside hydrolase family 95-like protein</fullName>
    </submittedName>
</protein>
<gene>
    <name evidence="2" type="ORF">ACFPM7_04705</name>
</gene>
<evidence type="ECO:0000259" key="1">
    <source>
        <dbReference type="Pfam" id="PF21307"/>
    </source>
</evidence>
<evidence type="ECO:0000313" key="3">
    <source>
        <dbReference type="Proteomes" id="UP001596157"/>
    </source>
</evidence>
<feature type="domain" description="Alpha fucosidase A-like C-terminal" evidence="1">
    <location>
        <begin position="37"/>
        <end position="96"/>
    </location>
</feature>
<keyword evidence="3" id="KW-1185">Reference proteome</keyword>
<organism evidence="2 3">
    <name type="scientific">Actinokineospora guangxiensis</name>
    <dbReference type="NCBI Taxonomy" id="1490288"/>
    <lineage>
        <taxon>Bacteria</taxon>
        <taxon>Bacillati</taxon>
        <taxon>Actinomycetota</taxon>
        <taxon>Actinomycetes</taxon>
        <taxon>Pseudonocardiales</taxon>
        <taxon>Pseudonocardiaceae</taxon>
        <taxon>Actinokineospora</taxon>
    </lineage>
</organism>
<dbReference type="PANTHER" id="PTHR31084:SF0">
    <property type="entry name" value="ALPHA-L-FUCOSIDASE 2"/>
    <property type="match status" value="1"/>
</dbReference>
<dbReference type="InterPro" id="IPR013780">
    <property type="entry name" value="Glyco_hydro_b"/>
</dbReference>
<comment type="caution">
    <text evidence="2">The sequence shown here is derived from an EMBL/GenBank/DDBJ whole genome shotgun (WGS) entry which is preliminary data.</text>
</comment>
<name>A0ABW0EHA3_9PSEU</name>
<dbReference type="RefSeq" id="WP_378244192.1">
    <property type="nucleotide sequence ID" value="NZ_JBHSKF010000002.1"/>
</dbReference>
<proteinExistence type="predicted"/>
<dbReference type="PANTHER" id="PTHR31084">
    <property type="entry name" value="ALPHA-L-FUCOSIDASE 2"/>
    <property type="match status" value="1"/>
</dbReference>
<accession>A0ABW0EHA3</accession>
<reference evidence="3" key="1">
    <citation type="journal article" date="2019" name="Int. J. Syst. Evol. Microbiol.">
        <title>The Global Catalogue of Microorganisms (GCM) 10K type strain sequencing project: providing services to taxonomists for standard genome sequencing and annotation.</title>
        <authorList>
            <consortium name="The Broad Institute Genomics Platform"/>
            <consortium name="The Broad Institute Genome Sequencing Center for Infectious Disease"/>
            <person name="Wu L."/>
            <person name="Ma J."/>
        </authorList>
    </citation>
    <scope>NUCLEOTIDE SEQUENCE [LARGE SCALE GENOMIC DNA]</scope>
    <source>
        <strain evidence="3">CCUG 59778</strain>
    </source>
</reference>
<evidence type="ECO:0000313" key="2">
    <source>
        <dbReference type="EMBL" id="MFC5286342.1"/>
    </source>
</evidence>
<dbReference type="InterPro" id="IPR049053">
    <property type="entry name" value="AFCA-like_C"/>
</dbReference>
<dbReference type="InterPro" id="IPR008928">
    <property type="entry name" value="6-hairpin_glycosidase_sf"/>
</dbReference>
<dbReference type="Gene3D" id="2.60.40.1180">
    <property type="entry name" value="Golgi alpha-mannosidase II"/>
    <property type="match status" value="1"/>
</dbReference>